<feature type="domain" description="Ig-like" evidence="5">
    <location>
        <begin position="2016"/>
        <end position="2104"/>
    </location>
</feature>
<dbReference type="PANTHER" id="PTHR47633:SF3">
    <property type="entry name" value="STRIATED MUSCLE PREFERENTIALLY EXPRESSED PROTEIN KINASE"/>
    <property type="match status" value="1"/>
</dbReference>
<evidence type="ECO:0000313" key="6">
    <source>
        <dbReference type="EMBL" id="KAA0184269.1"/>
    </source>
</evidence>
<dbReference type="InterPro" id="IPR003598">
    <property type="entry name" value="Ig_sub2"/>
</dbReference>
<name>A0A8E0RMK4_9TREM</name>
<comment type="similarity">
    <text evidence="1">Belongs to the protein kinase superfamily. CAMK Ser/Thr protein kinase family.</text>
</comment>
<dbReference type="GO" id="GO:0004674">
    <property type="term" value="F:protein serine/threonine kinase activity"/>
    <property type="evidence" value="ECO:0007669"/>
    <property type="project" value="UniProtKB-KW"/>
</dbReference>
<reference evidence="6" key="1">
    <citation type="submission" date="2019-05" db="EMBL/GenBank/DDBJ databases">
        <title>Annotation for the trematode Fasciolopsis buski.</title>
        <authorList>
            <person name="Choi Y.-J."/>
        </authorList>
    </citation>
    <scope>NUCLEOTIDE SEQUENCE</scope>
    <source>
        <strain evidence="6">HT</strain>
        <tissue evidence="6">Whole worm</tissue>
    </source>
</reference>
<feature type="domain" description="Ig-like" evidence="5">
    <location>
        <begin position="249"/>
        <end position="331"/>
    </location>
</feature>
<dbReference type="Pfam" id="PF07679">
    <property type="entry name" value="I-set"/>
    <property type="match status" value="2"/>
</dbReference>
<dbReference type="Gene3D" id="2.60.40.10">
    <property type="entry name" value="Immunoglobulins"/>
    <property type="match status" value="4"/>
</dbReference>
<sequence length="2119" mass="247964">FIVLSTLVPQHFSPTTGRTNKRERVKYVFHLSNPRDPHIEEKEQILEKCFFGLFGPRDSSNSPDSPTLVGCDPAGADVSDQVRREHQKVDLERRLRYADLMELPELGDEKTEELYLDAVDSIQQIQPELVTQRSFVQSVEMEGNQDHRTDLRSTDQPVYEQQSYTTLDSVVTPFSEDQQSLLDEQFGGDDQARNFSSRSTTKSSFFLSDTRKQSATSIPSMVHSRPPLPATIRKISTSHSPLTNSNQPPPLPPVPPKDALIKTITVRSGEQVQFNASFTISGPVAYEVEWFMDGQPIPRCLDADMILSDSDTRLLIANADPSIHSGTYTCRCRLFEGTESAVYFFVNVTPKEPEDEEELEEVIPNQEPSDFNIYSIVSEDKSVQSQESPVTIIVNSTKETVPSAILETRIDEGPTTISDRTNFMTTSTSTMDVAVGQVLELRVTVDRQKAQELLGGQIDWEHAVSEWCCDNQPLSTNSKCRMYEDGDTAVLQICTSDCTPGTQSNYSFSIKFPNDLRPHQVTIPVHVHPPTDDELSAGFIPVDNLLAMPKTGLRKAVSISEMVDIQLIQGQKFRLIAPLEHKLSTEDPAIWWTLDGNRIASRGLVDNLEDLGEFRCFLNRVNHAVKLTKPTVDPADAGLYTCWLDDSDGHIGSAKKVIEYSVSVLDADEESYFDSSELVVESDDENVIVMKSAESEHSVQARPDNTEDDYHSIDAVSVGDGEQFERFDQVNALGESYEMLGVDDQVGIIKDEDNEMLSSGSQRETEDQLSLDDHTVEPGTDSSELLVIKSPDEEKGDVLYGHDRKEQEKQSSLKEEETQKPEEEKETKLNKEELEKREETEKQTLKEEEEKKKREEEAEKKRLEEEEEKKKREEEEKRLEEEEKRKREEKEKKLEEEEKKKREEKAAKKRLEEEEKKKREEEAEKKRLEEEEEKKKREEEAQKKRLEEEEKKKREEEAKKKLEEEEKKKREEEAEKKRLEEEEKKKREEEKKRLEEEEKRKREEEAEKKRLEEEEEKKKREEKEKKRLEKEQKKREKEAEKKRLEEEEEKKKREEEAEKKRLEEEEKKKREEEKKKKLEEEEKKKREEEAQKKRLEEEEKKKREEEAEKKRLEEEEKKKREEEAEKKRLEEEKKRREEEEKKRLEEEKKTREEEAEKKRLEEEKKKKREEEAEKKRLEEEEKKKREEKEKKRLEKEQKKREEEAEKKRLEEEEKKKREEKEKERLVEEEDRKKRKEEEKKKREEEAEKKRLKEEKKKEREEEGKRLEEEQEKKKQEKAKRERQKEEAEMKPNETKKITDIEEPKMEQDFAKDRDKNERKKLEKSEKPKGDQEEKKVNEKEDKHEEKKTRKRKEEAATQDNAEKHSRDEETSQTPEGKQILPEQDKETLTQDDEVKRRKEKRKSKRYAEDLEKPKDEENEKKLVKDEMVADQKNKDTIRREEDKVETLQEENGVREMEHLRDKTDRKRKETQDEETWDEMETKQEKELRKQRKKEKRRKDQEGGPTDVIEGEWDEKRSTKARTNFSDQTEQEEFRLIRSGVREEWSSDKEVSGRRAVDFELTGSQASPIGFITVVPHDKKDENVIKQAFSVDRLEPNKLRVMVTDAFDLSGRYSVRVLKGTPLCIQLQSVPIDVKRVTWSRNGETMKDVIIDRPSDLTEDRSMWSPEKEDLRLQFGSFGSIDADTYRLDLFVPGLSFCYLTLSNCFLTSADRIPKTDVDHDAVTEAEYELLKSLEIPVEFVEWWSEPEKPGEEEQRKQQLFTMVDDICTNLDYPVRETECVCLAVQCPNFGLELSESDIQWLRDGQPIVLNTSDRAHPSLLIENSSNRCTAKFVIPSVRKSDTGQYTIRLTSDGQERLKQAKVASCSDKMHVLPDFAELAFPRLRVQPLMSKRDIEEDVRDASTFFDKNLPPHNSFRETERATLEVRVNPGIRIQDYTWFFNGKPIDPEVTADFSLSRLGNTLSLTFPHVHRDLAGDYEIWVLGDQTSFTSSTRVDVQAKRDRDTGYRITTADGLKPLFTKRLQDYEVDLGDCVRFTARVMAEPAAAIVWKHNGQVVSGDHRIRLFNDDANPSLTIRNVRPKDRGRYSCIATNPLGRVETEAFLHIVGTFLIRSQILTVC</sequence>
<dbReference type="PANTHER" id="PTHR47633">
    <property type="entry name" value="IMMUNOGLOBULIN"/>
    <property type="match status" value="1"/>
</dbReference>
<dbReference type="SMART" id="SM00408">
    <property type="entry name" value="IGc2"/>
    <property type="match status" value="2"/>
</dbReference>
<dbReference type="CDD" id="cd00096">
    <property type="entry name" value="Ig"/>
    <property type="match status" value="1"/>
</dbReference>
<feature type="domain" description="Ig-like" evidence="5">
    <location>
        <begin position="1749"/>
        <end position="1863"/>
    </location>
</feature>
<proteinExistence type="inferred from homology"/>
<keyword evidence="2" id="KW-1015">Disulfide bond</keyword>
<dbReference type="SUPFAM" id="SSF48726">
    <property type="entry name" value="Immunoglobulin"/>
    <property type="match status" value="5"/>
</dbReference>
<dbReference type="FunFam" id="2.60.40.10:FF:000080">
    <property type="entry name" value="Myosin light chain kinase, smooth muscle"/>
    <property type="match status" value="1"/>
</dbReference>
<feature type="compositionally biased region" description="Basic and acidic residues" evidence="4">
    <location>
        <begin position="1382"/>
        <end position="1396"/>
    </location>
</feature>
<evidence type="ECO:0000256" key="3">
    <source>
        <dbReference type="ARBA" id="ARBA00023319"/>
    </source>
</evidence>
<feature type="non-terminal residue" evidence="6">
    <location>
        <position position="2119"/>
    </location>
</feature>
<keyword evidence="7" id="KW-1185">Reference proteome</keyword>
<comment type="caution">
    <text evidence="6">The sequence shown here is derived from an EMBL/GenBank/DDBJ whole genome shotgun (WGS) entry which is preliminary data.</text>
</comment>
<evidence type="ECO:0000313" key="7">
    <source>
        <dbReference type="Proteomes" id="UP000728185"/>
    </source>
</evidence>
<keyword evidence="3" id="KW-0393">Immunoglobulin domain</keyword>
<evidence type="ECO:0000256" key="4">
    <source>
        <dbReference type="SAM" id="MobiDB-lite"/>
    </source>
</evidence>
<evidence type="ECO:0000256" key="2">
    <source>
        <dbReference type="ARBA" id="ARBA00023157"/>
    </source>
</evidence>
<dbReference type="InterPro" id="IPR007110">
    <property type="entry name" value="Ig-like_dom"/>
</dbReference>
<feature type="compositionally biased region" description="Basic and acidic residues" evidence="4">
    <location>
        <begin position="790"/>
        <end position="1369"/>
    </location>
</feature>
<evidence type="ECO:0000256" key="1">
    <source>
        <dbReference type="ARBA" id="ARBA00006692"/>
    </source>
</evidence>
<dbReference type="EMBL" id="LUCM01011216">
    <property type="protein sequence ID" value="KAA0184269.1"/>
    <property type="molecule type" value="Genomic_DNA"/>
</dbReference>
<dbReference type="Proteomes" id="UP000728185">
    <property type="component" value="Unassembled WGS sequence"/>
</dbReference>
<accession>A0A8E0RMK4</accession>
<dbReference type="InterPro" id="IPR013783">
    <property type="entry name" value="Ig-like_fold"/>
</dbReference>
<dbReference type="PROSITE" id="PS50835">
    <property type="entry name" value="IG_LIKE"/>
    <property type="match status" value="4"/>
</dbReference>
<feature type="domain" description="Ig-like" evidence="5">
    <location>
        <begin position="549"/>
        <end position="663"/>
    </location>
</feature>
<feature type="region of interest" description="Disordered" evidence="4">
    <location>
        <begin position="754"/>
        <end position="1527"/>
    </location>
</feature>
<evidence type="ECO:0000259" key="5">
    <source>
        <dbReference type="PROSITE" id="PS50835"/>
    </source>
</evidence>
<feature type="compositionally biased region" description="Basic and acidic residues" evidence="4">
    <location>
        <begin position="763"/>
        <end position="776"/>
    </location>
</feature>
<dbReference type="InterPro" id="IPR013098">
    <property type="entry name" value="Ig_I-set"/>
</dbReference>
<feature type="region of interest" description="Disordered" evidence="4">
    <location>
        <begin position="206"/>
        <end position="227"/>
    </location>
</feature>
<dbReference type="OrthoDB" id="6288484at2759"/>
<dbReference type="InterPro" id="IPR003599">
    <property type="entry name" value="Ig_sub"/>
</dbReference>
<gene>
    <name evidence="6" type="ORF">FBUS_01548</name>
</gene>
<feature type="compositionally biased region" description="Basic and acidic residues" evidence="4">
    <location>
        <begin position="1405"/>
        <end position="1470"/>
    </location>
</feature>
<organism evidence="6 7">
    <name type="scientific">Fasciolopsis buskii</name>
    <dbReference type="NCBI Taxonomy" id="27845"/>
    <lineage>
        <taxon>Eukaryota</taxon>
        <taxon>Metazoa</taxon>
        <taxon>Spiralia</taxon>
        <taxon>Lophotrochozoa</taxon>
        <taxon>Platyhelminthes</taxon>
        <taxon>Trematoda</taxon>
        <taxon>Digenea</taxon>
        <taxon>Plagiorchiida</taxon>
        <taxon>Echinostomata</taxon>
        <taxon>Echinostomatoidea</taxon>
        <taxon>Fasciolidae</taxon>
        <taxon>Fasciolopsis</taxon>
    </lineage>
</organism>
<dbReference type="InterPro" id="IPR036179">
    <property type="entry name" value="Ig-like_dom_sf"/>
</dbReference>
<protein>
    <recommendedName>
        <fullName evidence="5">Ig-like domain-containing protein</fullName>
    </recommendedName>
</protein>
<dbReference type="SMART" id="SM00409">
    <property type="entry name" value="IG"/>
    <property type="match status" value="5"/>
</dbReference>